<evidence type="ECO:0000256" key="1">
    <source>
        <dbReference type="ARBA" id="ARBA00004141"/>
    </source>
</evidence>
<dbReference type="PANTHER" id="PTHR31382">
    <property type="entry name" value="NA(+)/H(+) ANTIPORTER"/>
    <property type="match status" value="1"/>
</dbReference>
<gene>
    <name evidence="14" type="ORF">AGERDE_LOCUS6394</name>
</gene>
<comment type="subcellular location">
    <subcellularLocation>
        <location evidence="1">Membrane</location>
        <topology evidence="1">Multi-pass membrane protein</topology>
    </subcellularLocation>
</comment>
<feature type="compositionally biased region" description="Basic and acidic residues" evidence="11">
    <location>
        <begin position="498"/>
        <end position="509"/>
    </location>
</feature>
<feature type="transmembrane region" description="Helical" evidence="12">
    <location>
        <begin position="400"/>
        <end position="420"/>
    </location>
</feature>
<evidence type="ECO:0000256" key="2">
    <source>
        <dbReference type="ARBA" id="ARBA00005248"/>
    </source>
</evidence>
<dbReference type="OrthoDB" id="2190219at2759"/>
<dbReference type="GO" id="GO:0120029">
    <property type="term" value="P:proton export across plasma membrane"/>
    <property type="evidence" value="ECO:0007669"/>
    <property type="project" value="InterPro"/>
</dbReference>
<feature type="transmembrane region" description="Helical" evidence="12">
    <location>
        <begin position="246"/>
        <end position="274"/>
    </location>
</feature>
<dbReference type="InterPro" id="IPR006153">
    <property type="entry name" value="Cation/H_exchanger_TM"/>
</dbReference>
<dbReference type="Pfam" id="PF00999">
    <property type="entry name" value="Na_H_Exchanger"/>
    <property type="match status" value="1"/>
</dbReference>
<dbReference type="InterPro" id="IPR004712">
    <property type="entry name" value="Na+/H+_antiporter_fungi"/>
</dbReference>
<proteinExistence type="inferred from homology"/>
<evidence type="ECO:0000259" key="13">
    <source>
        <dbReference type="Pfam" id="PF00999"/>
    </source>
</evidence>
<feature type="domain" description="Cation/H+ exchanger transmembrane" evidence="13">
    <location>
        <begin position="25"/>
        <end position="419"/>
    </location>
</feature>
<feature type="compositionally biased region" description="Polar residues" evidence="11">
    <location>
        <begin position="457"/>
        <end position="466"/>
    </location>
</feature>
<feature type="transmembrane region" description="Helical" evidence="12">
    <location>
        <begin position="361"/>
        <end position="380"/>
    </location>
</feature>
<accession>A0A9N9AUD1</accession>
<evidence type="ECO:0000256" key="3">
    <source>
        <dbReference type="ARBA" id="ARBA00022448"/>
    </source>
</evidence>
<evidence type="ECO:0000256" key="6">
    <source>
        <dbReference type="ARBA" id="ARBA00022989"/>
    </source>
</evidence>
<dbReference type="EMBL" id="CAJVPL010000990">
    <property type="protein sequence ID" value="CAG8545374.1"/>
    <property type="molecule type" value="Genomic_DNA"/>
</dbReference>
<dbReference type="Proteomes" id="UP000789831">
    <property type="component" value="Unassembled WGS sequence"/>
</dbReference>
<dbReference type="GO" id="GO:0005886">
    <property type="term" value="C:plasma membrane"/>
    <property type="evidence" value="ECO:0007669"/>
    <property type="project" value="InterPro"/>
</dbReference>
<dbReference type="PANTHER" id="PTHR31382:SF1">
    <property type="entry name" value="SODIUM ION_PROTON EXCHANGER (EUROFUNG)"/>
    <property type="match status" value="1"/>
</dbReference>
<keyword evidence="4" id="KW-0050">Antiport</keyword>
<keyword evidence="6 12" id="KW-1133">Transmembrane helix</keyword>
<reference evidence="14" key="1">
    <citation type="submission" date="2021-06" db="EMBL/GenBank/DDBJ databases">
        <authorList>
            <person name="Kallberg Y."/>
            <person name="Tangrot J."/>
            <person name="Rosling A."/>
        </authorList>
    </citation>
    <scope>NUCLEOTIDE SEQUENCE</scope>
    <source>
        <strain evidence="14">MT106</strain>
    </source>
</reference>
<protein>
    <submittedName>
        <fullName evidence="14">6621_t:CDS:1</fullName>
    </submittedName>
</protein>
<dbReference type="GO" id="GO:0036376">
    <property type="term" value="P:sodium ion export across plasma membrane"/>
    <property type="evidence" value="ECO:0007669"/>
    <property type="project" value="InterPro"/>
</dbReference>
<feature type="transmembrane region" description="Helical" evidence="12">
    <location>
        <begin position="103"/>
        <end position="126"/>
    </location>
</feature>
<feature type="transmembrane region" description="Helical" evidence="12">
    <location>
        <begin position="327"/>
        <end position="349"/>
    </location>
</feature>
<keyword evidence="3" id="KW-0813">Transport</keyword>
<keyword evidence="15" id="KW-1185">Reference proteome</keyword>
<dbReference type="InterPro" id="IPR038770">
    <property type="entry name" value="Na+/solute_symporter_sf"/>
</dbReference>
<keyword evidence="7" id="KW-0915">Sodium</keyword>
<dbReference type="AlphaFoldDB" id="A0A9N9AUD1"/>
<evidence type="ECO:0000256" key="4">
    <source>
        <dbReference type="ARBA" id="ARBA00022449"/>
    </source>
</evidence>
<dbReference type="FunFam" id="1.20.1530.20:FF:000015">
    <property type="entry name" value="Na(+)/H(+) antiporter 2"/>
    <property type="match status" value="1"/>
</dbReference>
<comment type="caution">
    <text evidence="14">The sequence shown here is derived from an EMBL/GenBank/DDBJ whole genome shotgun (WGS) entry which is preliminary data.</text>
</comment>
<comment type="similarity">
    <text evidence="2">Belongs to the fungal Na(+)/H(+) exchanger family.</text>
</comment>
<feature type="transmembrane region" description="Helical" evidence="12">
    <location>
        <begin position="295"/>
        <end position="315"/>
    </location>
</feature>
<feature type="compositionally biased region" description="Polar residues" evidence="11">
    <location>
        <begin position="477"/>
        <end position="496"/>
    </location>
</feature>
<evidence type="ECO:0000313" key="14">
    <source>
        <dbReference type="EMBL" id="CAG8545374.1"/>
    </source>
</evidence>
<sequence length="583" mass="64951">MNLVEIDEVSVIAAILGGFIVIFGFVSLLIKERLYLSEALVSALVGIIVGPVALRILVPERWSDQEQLAKITMQFTRIVVAIQVMAAGISLPKGYLIKEAKSIFCLLVPVMGYMWIASGLFIWLLIPSINFLEALVISASVTPTDPILANSVVKGKFAEKHVPPHVRNVLSAESGANDGFNVPFLFIAIYLMTEKTGDAIAKWIYVVWIYKILLSCLIGLVVGYVARKLLYLAETKRLIDKESFLAFAIALTLFLLGTVSIIGSNEVLACFIAGNSVTWDDWFRKETEESHFQEVIDMLLNMAVFVYVGVTIPWSSFSDPALGLAPWRLIVLGVLILLFRRLPIMLLLYRWIPAIKTYREAVFSGWFGPIGISSIFYASFTDEFLAKHGGSERSRELVLPVVYFIVCTSILVHGCTIPVFKISQRINTRTLTTTSFTNQVSRLPILRFGQELRFSAPKTQQETSPTKDVVIPEEPSDSTTTIATSHSGQKVVSETSSTDDKKQTEDSGGERTPQLPQPVVSPSTTDNNTLETIIRVIPRDPQAQARILPPSEENRWYSIIRYLFGSHHSSHEQPQQPSDHEKK</sequence>
<dbReference type="GO" id="GO:0042391">
    <property type="term" value="P:regulation of membrane potential"/>
    <property type="evidence" value="ECO:0007669"/>
    <property type="project" value="InterPro"/>
</dbReference>
<evidence type="ECO:0000256" key="11">
    <source>
        <dbReference type="SAM" id="MobiDB-lite"/>
    </source>
</evidence>
<feature type="transmembrane region" description="Helical" evidence="12">
    <location>
        <begin position="203"/>
        <end position="226"/>
    </location>
</feature>
<keyword evidence="5 12" id="KW-0812">Transmembrane</keyword>
<keyword evidence="10" id="KW-0739">Sodium transport</keyword>
<feature type="transmembrane region" description="Helical" evidence="12">
    <location>
        <begin position="174"/>
        <end position="191"/>
    </location>
</feature>
<evidence type="ECO:0000256" key="8">
    <source>
        <dbReference type="ARBA" id="ARBA00023065"/>
    </source>
</evidence>
<organism evidence="14 15">
    <name type="scientific">Ambispora gerdemannii</name>
    <dbReference type="NCBI Taxonomy" id="144530"/>
    <lineage>
        <taxon>Eukaryota</taxon>
        <taxon>Fungi</taxon>
        <taxon>Fungi incertae sedis</taxon>
        <taxon>Mucoromycota</taxon>
        <taxon>Glomeromycotina</taxon>
        <taxon>Glomeromycetes</taxon>
        <taxon>Archaeosporales</taxon>
        <taxon>Ambisporaceae</taxon>
        <taxon>Ambispora</taxon>
    </lineage>
</organism>
<evidence type="ECO:0000256" key="9">
    <source>
        <dbReference type="ARBA" id="ARBA00023136"/>
    </source>
</evidence>
<name>A0A9N9AUD1_9GLOM</name>
<evidence type="ECO:0000256" key="7">
    <source>
        <dbReference type="ARBA" id="ARBA00023053"/>
    </source>
</evidence>
<feature type="transmembrane region" description="Helical" evidence="12">
    <location>
        <begin position="39"/>
        <end position="58"/>
    </location>
</feature>
<keyword evidence="9 12" id="KW-0472">Membrane</keyword>
<feature type="transmembrane region" description="Helical" evidence="12">
    <location>
        <begin position="12"/>
        <end position="30"/>
    </location>
</feature>
<feature type="transmembrane region" description="Helical" evidence="12">
    <location>
        <begin position="78"/>
        <end position="96"/>
    </location>
</feature>
<feature type="region of interest" description="Disordered" evidence="11">
    <location>
        <begin position="454"/>
        <end position="528"/>
    </location>
</feature>
<evidence type="ECO:0000256" key="10">
    <source>
        <dbReference type="ARBA" id="ARBA00023201"/>
    </source>
</evidence>
<evidence type="ECO:0000256" key="5">
    <source>
        <dbReference type="ARBA" id="ARBA00022692"/>
    </source>
</evidence>
<evidence type="ECO:0000256" key="12">
    <source>
        <dbReference type="SAM" id="Phobius"/>
    </source>
</evidence>
<keyword evidence="8" id="KW-0406">Ion transport</keyword>
<dbReference type="GO" id="GO:0015385">
    <property type="term" value="F:sodium:proton antiporter activity"/>
    <property type="evidence" value="ECO:0007669"/>
    <property type="project" value="InterPro"/>
</dbReference>
<evidence type="ECO:0000313" key="15">
    <source>
        <dbReference type="Proteomes" id="UP000789831"/>
    </source>
</evidence>
<dbReference type="Gene3D" id="1.20.1530.20">
    <property type="match status" value="1"/>
</dbReference>